<accession>A0A0M4NXV8</accession>
<dbReference type="Proteomes" id="UP000056502">
    <property type="component" value="Chromosome I"/>
</dbReference>
<proteinExistence type="predicted"/>
<evidence type="ECO:0000313" key="1">
    <source>
        <dbReference type="EMBL" id="ALE39079.1"/>
    </source>
</evidence>
<reference evidence="1 2" key="1">
    <citation type="journal article" date="2015" name="Genome Announc.">
        <title>Whole-Genome Sequence of Leptospira interrogans Serovar Hardjo Subtype Hardjoprajitno Strain Norma, Isolated from Cattle in a Leptospirosis Outbreak in Brazil.</title>
        <authorList>
            <person name="Cosate M.R."/>
            <person name="Soares S.C."/>
            <person name="Mendes T.A."/>
            <person name="Raittz R.T."/>
            <person name="Moreira E.C."/>
            <person name="Leite R."/>
            <person name="Fernandes G.R."/>
            <person name="Haddad J.P."/>
            <person name="Ortega J.M."/>
        </authorList>
    </citation>
    <scope>NUCLEOTIDE SEQUENCE [LARGE SCALE GENOMIC DNA]</scope>
    <source>
        <strain evidence="1 2">Norma</strain>
    </source>
</reference>
<name>A0A0M4NXV8_LEPIR</name>
<gene>
    <name evidence="1" type="ORF">G436_1891</name>
</gene>
<dbReference type="PATRIC" id="fig|1279460.3.peg.1900"/>
<evidence type="ECO:0000313" key="2">
    <source>
        <dbReference type="Proteomes" id="UP000056502"/>
    </source>
</evidence>
<dbReference type="AlphaFoldDB" id="A0A0M4NXV8"/>
<organism evidence="1">
    <name type="scientific">Leptospira interrogans serovar Hardjo str. Norma</name>
    <dbReference type="NCBI Taxonomy" id="1279460"/>
    <lineage>
        <taxon>Bacteria</taxon>
        <taxon>Pseudomonadati</taxon>
        <taxon>Spirochaetota</taxon>
        <taxon>Spirochaetia</taxon>
        <taxon>Leptospirales</taxon>
        <taxon>Leptospiraceae</taxon>
        <taxon>Leptospira</taxon>
    </lineage>
</organism>
<protein>
    <submittedName>
        <fullName evidence="1">Uncharacterized protein</fullName>
    </submittedName>
</protein>
<dbReference type="EMBL" id="CP012603">
    <property type="protein sequence ID" value="ALE39079.1"/>
    <property type="molecule type" value="Genomic_DNA"/>
</dbReference>
<sequence length="40" mass="4881">MLFLCVHNIANYFQKKNRFKNNLLFGSKIKKQDFKKKIFS</sequence>